<dbReference type="InterPro" id="IPR024759">
    <property type="entry name" value="UvrB_YAD/RRR_dom"/>
</dbReference>
<keyword evidence="3 13" id="KW-0963">Cytoplasm</keyword>
<accession>A0A2M8RSN1</accession>
<dbReference type="InterPro" id="IPR006935">
    <property type="entry name" value="Helicase/UvrB_N"/>
</dbReference>
<comment type="subcellular location">
    <subcellularLocation>
        <location evidence="1 13 14">Cytoplasm</location>
    </subcellularLocation>
</comment>
<evidence type="ECO:0000256" key="12">
    <source>
        <dbReference type="ARBA" id="ARBA00029504"/>
    </source>
</evidence>
<dbReference type="PROSITE" id="PS51194">
    <property type="entry name" value="HELICASE_CTER"/>
    <property type="match status" value="1"/>
</dbReference>
<feature type="coiled-coil region" evidence="15">
    <location>
        <begin position="262"/>
        <end position="289"/>
    </location>
</feature>
<dbReference type="InterPro" id="IPR014001">
    <property type="entry name" value="Helicase_ATP-bd"/>
</dbReference>
<dbReference type="NCBIfam" id="TIGR00631">
    <property type="entry name" value="uvrb"/>
    <property type="match status" value="1"/>
</dbReference>
<dbReference type="GO" id="GO:0003677">
    <property type="term" value="F:DNA binding"/>
    <property type="evidence" value="ECO:0007669"/>
    <property type="project" value="UniProtKB-UniRule"/>
</dbReference>
<evidence type="ECO:0000256" key="10">
    <source>
        <dbReference type="ARBA" id="ARBA00023236"/>
    </source>
</evidence>
<dbReference type="InterPro" id="IPR004807">
    <property type="entry name" value="UvrB"/>
</dbReference>
<dbReference type="PANTHER" id="PTHR24029">
    <property type="entry name" value="UVRABC SYSTEM PROTEIN B"/>
    <property type="match status" value="1"/>
</dbReference>
<feature type="binding site" evidence="13">
    <location>
        <begin position="44"/>
        <end position="51"/>
    </location>
    <ligand>
        <name>ATP</name>
        <dbReference type="ChEBI" id="CHEBI:30616"/>
    </ligand>
</feature>
<evidence type="ECO:0000259" key="17">
    <source>
        <dbReference type="PROSITE" id="PS51192"/>
    </source>
</evidence>
<feature type="domain" description="Helicase ATP-binding" evidence="17">
    <location>
        <begin position="31"/>
        <end position="188"/>
    </location>
</feature>
<evidence type="ECO:0000256" key="7">
    <source>
        <dbReference type="ARBA" id="ARBA00022840"/>
    </source>
</evidence>
<dbReference type="GO" id="GO:0005737">
    <property type="term" value="C:cytoplasm"/>
    <property type="evidence" value="ECO:0007669"/>
    <property type="project" value="UniProtKB-SubCell"/>
</dbReference>
<dbReference type="PROSITE" id="PS51192">
    <property type="entry name" value="HELICASE_ATP_BIND_1"/>
    <property type="match status" value="1"/>
</dbReference>
<evidence type="ECO:0000256" key="13">
    <source>
        <dbReference type="HAMAP-Rule" id="MF_00204"/>
    </source>
</evidence>
<dbReference type="PANTHER" id="PTHR24029:SF0">
    <property type="entry name" value="UVRABC SYSTEM PROTEIN B"/>
    <property type="match status" value="1"/>
</dbReference>
<dbReference type="InterPro" id="IPR001943">
    <property type="entry name" value="UVR_dom"/>
</dbReference>
<proteinExistence type="inferred from homology"/>
<dbReference type="Gene3D" id="3.40.50.300">
    <property type="entry name" value="P-loop containing nucleotide triphosphate hydrolases"/>
    <property type="match status" value="3"/>
</dbReference>
<keyword evidence="20" id="KW-1185">Reference proteome</keyword>
<feature type="short sequence motif" description="Beta-hairpin" evidence="13">
    <location>
        <begin position="97"/>
        <end position="120"/>
    </location>
</feature>
<dbReference type="InterPro" id="IPR027417">
    <property type="entry name" value="P-loop_NTPase"/>
</dbReference>
<keyword evidence="7 13" id="KW-0067">ATP-binding</keyword>
<dbReference type="Pfam" id="PF04851">
    <property type="entry name" value="ResIII"/>
    <property type="match status" value="1"/>
</dbReference>
<evidence type="ECO:0000256" key="14">
    <source>
        <dbReference type="RuleBase" id="RU003587"/>
    </source>
</evidence>
<dbReference type="GO" id="GO:0009381">
    <property type="term" value="F:excinuclease ABC activity"/>
    <property type="evidence" value="ECO:0007669"/>
    <property type="project" value="UniProtKB-UniRule"/>
</dbReference>
<dbReference type="GO" id="GO:0009432">
    <property type="term" value="P:SOS response"/>
    <property type="evidence" value="ECO:0007669"/>
    <property type="project" value="UniProtKB-UniRule"/>
</dbReference>
<dbReference type="RefSeq" id="WP_100297740.1">
    <property type="nucleotide sequence ID" value="NZ_PHGZ01000040.1"/>
</dbReference>
<evidence type="ECO:0000256" key="1">
    <source>
        <dbReference type="ARBA" id="ARBA00004496"/>
    </source>
</evidence>
<dbReference type="NCBIfam" id="NF003673">
    <property type="entry name" value="PRK05298.1"/>
    <property type="match status" value="1"/>
</dbReference>
<dbReference type="GO" id="GO:0005524">
    <property type="term" value="F:ATP binding"/>
    <property type="evidence" value="ECO:0007669"/>
    <property type="project" value="UniProtKB-UniRule"/>
</dbReference>
<dbReference type="Pfam" id="PF00271">
    <property type="entry name" value="Helicase_C"/>
    <property type="match status" value="1"/>
</dbReference>
<keyword evidence="9 13" id="KW-0234">DNA repair</keyword>
<dbReference type="FunFam" id="3.40.50.300:FF:000477">
    <property type="entry name" value="UvrABC system protein B"/>
    <property type="match status" value="1"/>
</dbReference>
<evidence type="ECO:0000256" key="2">
    <source>
        <dbReference type="ARBA" id="ARBA00008533"/>
    </source>
</evidence>
<organism evidence="19 20">
    <name type="scientific">Caviibacterium pharyngocola</name>
    <dbReference type="NCBI Taxonomy" id="28159"/>
    <lineage>
        <taxon>Bacteria</taxon>
        <taxon>Pseudomonadati</taxon>
        <taxon>Pseudomonadota</taxon>
        <taxon>Gammaproteobacteria</taxon>
        <taxon>Pasteurellales</taxon>
        <taxon>Pasteurellaceae</taxon>
        <taxon>Caviibacterium</taxon>
    </lineage>
</organism>
<dbReference type="SUPFAM" id="SSF46600">
    <property type="entry name" value="C-terminal UvrC-binding domain of UvrB"/>
    <property type="match status" value="1"/>
</dbReference>
<feature type="domain" description="UVR" evidence="16">
    <location>
        <begin position="638"/>
        <end position="673"/>
    </location>
</feature>
<evidence type="ECO:0000313" key="19">
    <source>
        <dbReference type="EMBL" id="PJG81898.1"/>
    </source>
</evidence>
<dbReference type="FunFam" id="3.40.50.300:FF:000257">
    <property type="entry name" value="UvrABC system protein B"/>
    <property type="match status" value="1"/>
</dbReference>
<evidence type="ECO:0000256" key="5">
    <source>
        <dbReference type="ARBA" id="ARBA00022763"/>
    </source>
</evidence>
<sequence length="678" mass="77564">MNNKINTKPFILHSDFQPSGDQPQAIERLIENLNDGLAHQTLLGVTGSGKTFTIANVIAKLNRPAMLLAPNKTLAAQLYAEMKAFFPENAVEYFVSYYDYYQPEAYVPSSDTFIEKDASINDQIEQMRLSATKSFLERRDTIVVASVSAIYGLGDPDSYLKMMLHLQSGAIINQRQILAQLAELQYTRNDQAFQRGTFRVRGEIIDIFPAESDDRALRIELFDDEIERLSLFDPLTGTSFGAVPRYTVYPKTHYVTPRERILDAIEKIKAELKERREYLLANNKLLEEQRLTQRTQFDIEMMNELGYCSGIENYSRYLSGRNEGEPPPTLFDYIPADGLLIIDESHVTVPQIGGMYRGDRSRKETLVEYGFRLPSALDNRPLRFEEFERLAPQTIYVSATPGPYELEKSGTEIIDQVVRPTGLLDPEIEIRPVAVQVDDLLSEARQRADKNERVLVTTLTKRMAEDLTDYLEEHGVRVRYLHSDIDTVERVEIIRDLRLGEFDVLVGINLLREGLDIPEVSLVAILDADKEGFLRSERSLIQTIGRAARNLKGKAILYADSITKSMEKAINETNRRREKQMRYNEERGIVPQALNKKVGELLDIGQGATNKARNKQRTQKIEEPTALYNAPKNPKEYQQQVKKLEQQMYKFAQDLEFEKAAAIRDQLHQLRESFMTNG</sequence>
<evidence type="ECO:0000256" key="6">
    <source>
        <dbReference type="ARBA" id="ARBA00022769"/>
    </source>
</evidence>
<evidence type="ECO:0000256" key="11">
    <source>
        <dbReference type="ARBA" id="ARBA00026033"/>
    </source>
</evidence>
<gene>
    <name evidence="13" type="primary">uvrB</name>
    <name evidence="19" type="ORF">CVP04_12035</name>
</gene>
<keyword evidence="5 13" id="KW-0227">DNA damage</keyword>
<protein>
    <recommendedName>
        <fullName evidence="12 13">UvrABC system protein B</fullName>
        <shortName evidence="13">Protein UvrB</shortName>
    </recommendedName>
    <alternativeName>
        <fullName evidence="13">Excinuclease ABC subunit B</fullName>
    </alternativeName>
</protein>
<dbReference type="OrthoDB" id="9806651at2"/>
<evidence type="ECO:0000259" key="16">
    <source>
        <dbReference type="PROSITE" id="PS50151"/>
    </source>
</evidence>
<evidence type="ECO:0000256" key="9">
    <source>
        <dbReference type="ARBA" id="ARBA00023204"/>
    </source>
</evidence>
<evidence type="ECO:0000259" key="18">
    <source>
        <dbReference type="PROSITE" id="PS51194"/>
    </source>
</evidence>
<keyword evidence="8 13" id="KW-0267">Excision nuclease</keyword>
<dbReference type="SMART" id="SM00490">
    <property type="entry name" value="HELICc"/>
    <property type="match status" value="1"/>
</dbReference>
<keyword evidence="15" id="KW-0175">Coiled coil</keyword>
<keyword evidence="6 13" id="KW-0228">DNA excision</keyword>
<dbReference type="PROSITE" id="PS50151">
    <property type="entry name" value="UVR"/>
    <property type="match status" value="1"/>
</dbReference>
<comment type="caution">
    <text evidence="19">The sequence shown here is derived from an EMBL/GenBank/DDBJ whole genome shotgun (WGS) entry which is preliminary data.</text>
</comment>
<dbReference type="GO" id="GO:0009380">
    <property type="term" value="C:excinuclease repair complex"/>
    <property type="evidence" value="ECO:0007669"/>
    <property type="project" value="InterPro"/>
</dbReference>
<dbReference type="InterPro" id="IPR036876">
    <property type="entry name" value="UVR_dom_sf"/>
</dbReference>
<evidence type="ECO:0000256" key="3">
    <source>
        <dbReference type="ARBA" id="ARBA00022490"/>
    </source>
</evidence>
<dbReference type="AlphaFoldDB" id="A0A2M8RSN1"/>
<name>A0A2M8RSN1_9PAST</name>
<dbReference type="SMART" id="SM00487">
    <property type="entry name" value="DEXDc"/>
    <property type="match status" value="1"/>
</dbReference>
<dbReference type="EMBL" id="PHGZ01000040">
    <property type="protein sequence ID" value="PJG81898.1"/>
    <property type="molecule type" value="Genomic_DNA"/>
</dbReference>
<evidence type="ECO:0000313" key="20">
    <source>
        <dbReference type="Proteomes" id="UP000230282"/>
    </source>
</evidence>
<comment type="domain">
    <text evidence="13">The beta-hairpin motif is involved in DNA binding.</text>
</comment>
<keyword evidence="4 13" id="KW-0547">Nucleotide-binding</keyword>
<dbReference type="CDD" id="cd18790">
    <property type="entry name" value="SF2_C_UvrB"/>
    <property type="match status" value="1"/>
</dbReference>
<evidence type="ECO:0000256" key="8">
    <source>
        <dbReference type="ARBA" id="ARBA00022881"/>
    </source>
</evidence>
<comment type="similarity">
    <text evidence="2 13 14">Belongs to the UvrB family.</text>
</comment>
<evidence type="ECO:0000256" key="4">
    <source>
        <dbReference type="ARBA" id="ARBA00022741"/>
    </source>
</evidence>
<dbReference type="Proteomes" id="UP000230282">
    <property type="component" value="Unassembled WGS sequence"/>
</dbReference>
<dbReference type="InterPro" id="IPR001650">
    <property type="entry name" value="Helicase_C-like"/>
</dbReference>
<feature type="domain" description="Helicase C-terminal" evidence="18">
    <location>
        <begin position="436"/>
        <end position="602"/>
    </location>
</feature>
<dbReference type="InterPro" id="IPR041471">
    <property type="entry name" value="UvrB_inter"/>
</dbReference>
<dbReference type="CDD" id="cd17916">
    <property type="entry name" value="DEXHc_UvrB"/>
    <property type="match status" value="1"/>
</dbReference>
<dbReference type="Pfam" id="PF17757">
    <property type="entry name" value="UvrB_inter"/>
    <property type="match status" value="1"/>
</dbReference>
<dbReference type="Pfam" id="PF02151">
    <property type="entry name" value="UVR"/>
    <property type="match status" value="1"/>
</dbReference>
<dbReference type="HAMAP" id="MF_00204">
    <property type="entry name" value="UvrB"/>
    <property type="match status" value="1"/>
</dbReference>
<dbReference type="SUPFAM" id="SSF52540">
    <property type="entry name" value="P-loop containing nucleoside triphosphate hydrolases"/>
    <property type="match status" value="2"/>
</dbReference>
<dbReference type="Pfam" id="PF12344">
    <property type="entry name" value="UvrB"/>
    <property type="match status" value="1"/>
</dbReference>
<dbReference type="GO" id="GO:0006289">
    <property type="term" value="P:nucleotide-excision repair"/>
    <property type="evidence" value="ECO:0007669"/>
    <property type="project" value="UniProtKB-UniRule"/>
</dbReference>
<keyword evidence="10 13" id="KW-0742">SOS response</keyword>
<dbReference type="Gene3D" id="4.10.860.10">
    <property type="entry name" value="UVR domain"/>
    <property type="match status" value="1"/>
</dbReference>
<dbReference type="GO" id="GO:0016887">
    <property type="term" value="F:ATP hydrolysis activity"/>
    <property type="evidence" value="ECO:0007669"/>
    <property type="project" value="InterPro"/>
</dbReference>
<evidence type="ECO:0000256" key="15">
    <source>
        <dbReference type="SAM" id="Coils"/>
    </source>
</evidence>
<comment type="function">
    <text evidence="13">The UvrABC repair system catalyzes the recognition and processing of DNA lesions. A damage recognition complex composed of 2 UvrA and 2 UvrB subunits scans DNA for abnormalities. Upon binding of the UvrA(2)B(2) complex to a putative damaged site, the DNA wraps around one UvrB monomer. DNA wrap is dependent on ATP binding by UvrB and probably causes local melting of the DNA helix, facilitating insertion of UvrB beta-hairpin between the DNA strands. Then UvrB probes one DNA strand for the presence of a lesion. If a lesion is found the UvrA subunits dissociate and the UvrB-DNA preincision complex is formed. This complex is subsequently bound by UvrC and the second UvrB is released. If no lesion is found, the DNA wraps around the other UvrB subunit that will check the other stand for damage.</text>
</comment>
<comment type="subunit">
    <text evidence="11 13 14">Forms a heterotetramer with UvrA during the search for lesions. Interacts with UvrC in an incision complex.</text>
</comment>
<reference evidence="19 20" key="1">
    <citation type="submission" date="2017-11" db="EMBL/GenBank/DDBJ databases">
        <title>Reclassification of Bisgaard taxon 5 as Caviibacterium pharyngocola gen. nov., sp. nov.</title>
        <authorList>
            <person name="Christensen H."/>
        </authorList>
    </citation>
    <scope>NUCLEOTIDE SEQUENCE [LARGE SCALE GENOMIC DNA]</scope>
    <source>
        <strain evidence="19 20">7_3</strain>
    </source>
</reference>